<gene>
    <name evidence="2" type="ORF">JOF54_003622</name>
</gene>
<comment type="caution">
    <text evidence="2">The sequence shown here is derived from an EMBL/GenBank/DDBJ whole genome shotgun (WGS) entry which is preliminary data.</text>
</comment>
<dbReference type="Proteomes" id="UP000758168">
    <property type="component" value="Unassembled WGS sequence"/>
</dbReference>
<feature type="region of interest" description="Disordered" evidence="1">
    <location>
        <begin position="1"/>
        <end position="22"/>
    </location>
</feature>
<reference evidence="2 3" key="1">
    <citation type="submission" date="2021-03" db="EMBL/GenBank/DDBJ databases">
        <title>Sequencing the genomes of 1000 actinobacteria strains.</title>
        <authorList>
            <person name="Klenk H.-P."/>
        </authorList>
    </citation>
    <scope>NUCLEOTIDE SEQUENCE [LARGE SCALE GENOMIC DNA]</scope>
    <source>
        <strain evidence="2 3">DSM 12936</strain>
    </source>
</reference>
<protein>
    <recommendedName>
        <fullName evidence="4">Restriction endonuclease</fullName>
    </recommendedName>
</protein>
<name>A0ABS4ZD82_9ACTN</name>
<evidence type="ECO:0000313" key="3">
    <source>
        <dbReference type="Proteomes" id="UP000758168"/>
    </source>
</evidence>
<proteinExistence type="predicted"/>
<evidence type="ECO:0000313" key="2">
    <source>
        <dbReference type="EMBL" id="MBP2418700.1"/>
    </source>
</evidence>
<sequence>MDTESWARRRATPLTGDEPLHRGGEPVPASVLDFWRWSSSDLLGNAMRGVLAEFIVGTALDCIVGTVREEWDAADLKTSEGVRIEVKSSAYVQSWHQTKAFNPVFGIQPTLGWDADTNLTSERRRQADVYVFCLLHHRDKLSADPLDVSQWTFLVLSTERLNEVFDQQKSVTLGSLRSRAHPAEVSYDGLRAGVEAATTAQGPTTVR</sequence>
<dbReference type="RefSeq" id="WP_210058395.1">
    <property type="nucleotide sequence ID" value="NZ_BAAAMH010000001.1"/>
</dbReference>
<evidence type="ECO:0008006" key="4">
    <source>
        <dbReference type="Google" id="ProtNLM"/>
    </source>
</evidence>
<dbReference type="EMBL" id="JAGIOB010000001">
    <property type="protein sequence ID" value="MBP2418700.1"/>
    <property type="molecule type" value="Genomic_DNA"/>
</dbReference>
<accession>A0ABS4ZD82</accession>
<evidence type="ECO:0000256" key="1">
    <source>
        <dbReference type="SAM" id="MobiDB-lite"/>
    </source>
</evidence>
<keyword evidence="3" id="KW-1185">Reference proteome</keyword>
<organism evidence="2 3">
    <name type="scientific">Microlunatus capsulatus</name>
    <dbReference type="NCBI Taxonomy" id="99117"/>
    <lineage>
        <taxon>Bacteria</taxon>
        <taxon>Bacillati</taxon>
        <taxon>Actinomycetota</taxon>
        <taxon>Actinomycetes</taxon>
        <taxon>Propionibacteriales</taxon>
        <taxon>Propionibacteriaceae</taxon>
        <taxon>Microlunatus</taxon>
    </lineage>
</organism>